<evidence type="ECO:0000313" key="3">
    <source>
        <dbReference type="EMBL" id="RUQ88233.1"/>
    </source>
</evidence>
<dbReference type="InterPro" id="IPR050961">
    <property type="entry name" value="BolA/IbaG_stress_morph_reg"/>
</dbReference>
<accession>A0A433JJG3</accession>
<dbReference type="Pfam" id="PF01722">
    <property type="entry name" value="BolA"/>
    <property type="match status" value="1"/>
</dbReference>
<dbReference type="AlphaFoldDB" id="A0A433JJG3"/>
<gene>
    <name evidence="3" type="ORF">EKM59_06040</name>
</gene>
<dbReference type="OrthoDB" id="9801469at2"/>
<dbReference type="EMBL" id="RZGR01000014">
    <property type="protein sequence ID" value="RUQ88233.1"/>
    <property type="molecule type" value="Genomic_DNA"/>
</dbReference>
<dbReference type="Proteomes" id="UP000288012">
    <property type="component" value="Unassembled WGS sequence"/>
</dbReference>
<keyword evidence="4" id="KW-1185">Reference proteome</keyword>
<dbReference type="SUPFAM" id="SSF82657">
    <property type="entry name" value="BolA-like"/>
    <property type="match status" value="1"/>
</dbReference>
<name>A0A433JJG3_9GAMM</name>
<evidence type="ECO:0000256" key="2">
    <source>
        <dbReference type="RuleBase" id="RU003860"/>
    </source>
</evidence>
<dbReference type="InterPro" id="IPR002634">
    <property type="entry name" value="BolA"/>
</dbReference>
<evidence type="ECO:0000313" key="4">
    <source>
        <dbReference type="Proteomes" id="UP000288012"/>
    </source>
</evidence>
<dbReference type="PANTHER" id="PTHR46229:SF4">
    <property type="entry name" value="ACID STRESS PROTEIN IBAG"/>
    <property type="match status" value="1"/>
</dbReference>
<comment type="similarity">
    <text evidence="1 2">Belongs to the BolA/IbaG family.</text>
</comment>
<sequence>MISNEQLEQQLRGIPDVDYVQVSGDGYHYHLTIVSDAFLNKSKVARQQWVYTQLKEHIASGRLHALSMKTWTKEEWEKQHG</sequence>
<protein>
    <submittedName>
        <fullName evidence="3">BolA/IbaG family iron-sulfur metabolism protein</fullName>
    </submittedName>
</protein>
<dbReference type="RefSeq" id="WP_127032725.1">
    <property type="nucleotide sequence ID" value="NZ_RZGR01000014.1"/>
</dbReference>
<dbReference type="PANTHER" id="PTHR46229">
    <property type="entry name" value="BOLA TRANSCRIPTION REGULATOR"/>
    <property type="match status" value="1"/>
</dbReference>
<comment type="caution">
    <text evidence="3">The sequence shown here is derived from an EMBL/GenBank/DDBJ whole genome shotgun (WGS) entry which is preliminary data.</text>
</comment>
<dbReference type="InterPro" id="IPR036065">
    <property type="entry name" value="BolA-like_sf"/>
</dbReference>
<reference evidence="3 4" key="1">
    <citation type="submission" date="2018-12" db="EMBL/GenBank/DDBJ databases">
        <title>Legionella sp,whole genome shotgun sequence.</title>
        <authorList>
            <person name="Wu H."/>
        </authorList>
    </citation>
    <scope>NUCLEOTIDE SEQUENCE [LARGE SCALE GENOMIC DNA]</scope>
    <source>
        <strain evidence="4">km714</strain>
    </source>
</reference>
<organism evidence="3 4">
    <name type="scientific">Legionella septentrionalis</name>
    <dbReference type="NCBI Taxonomy" id="2498109"/>
    <lineage>
        <taxon>Bacteria</taxon>
        <taxon>Pseudomonadati</taxon>
        <taxon>Pseudomonadota</taxon>
        <taxon>Gammaproteobacteria</taxon>
        <taxon>Legionellales</taxon>
        <taxon>Legionellaceae</taxon>
        <taxon>Legionella</taxon>
    </lineage>
</organism>
<dbReference type="Gene3D" id="3.30.300.90">
    <property type="entry name" value="BolA-like"/>
    <property type="match status" value="1"/>
</dbReference>
<evidence type="ECO:0000256" key="1">
    <source>
        <dbReference type="ARBA" id="ARBA00005578"/>
    </source>
</evidence>
<proteinExistence type="inferred from homology"/>